<keyword evidence="1" id="KW-0732">Signal</keyword>
<evidence type="ECO:0000313" key="3">
    <source>
        <dbReference type="EMBL" id="AWA28758.1"/>
    </source>
</evidence>
<proteinExistence type="predicted"/>
<feature type="domain" description="Sulfatase-modifying factor enzyme-like" evidence="2">
    <location>
        <begin position="141"/>
        <end position="472"/>
    </location>
</feature>
<dbReference type="OrthoDB" id="662753at2"/>
<dbReference type="InterPro" id="IPR051043">
    <property type="entry name" value="Sulfatase_Mod_Factor_Kinase"/>
</dbReference>
<dbReference type="PANTHER" id="PTHR23150">
    <property type="entry name" value="SULFATASE MODIFYING FACTOR 1, 2"/>
    <property type="match status" value="1"/>
</dbReference>
<feature type="chain" id="PRO_5015658218" description="Sulfatase-modifying factor enzyme-like domain-containing protein" evidence="1">
    <location>
        <begin position="26"/>
        <end position="484"/>
    </location>
</feature>
<dbReference type="Proteomes" id="UP000244193">
    <property type="component" value="Chromosome"/>
</dbReference>
<keyword evidence="4" id="KW-1185">Reference proteome</keyword>
<sequence>MKTKTLFSKMTLSFMLLFAFGISRANNVQITGTSVTGSNITFTISWENSWNANVAPANWDAVWVFIKYQDCNTRIWAHAGLSTVGSDHSTSSPLQVDPVADGKGVFVRRSALGGGTIAPTQVTLKMNIPAGTYNYKVFGIEMVNVPQGNFELGDGTSASTFNSITVNSTSQASGISAAAIGGGSSTIPNTYPTGYNSFYCMKNEISQLQYVEYLNSLTYDQQKAHTYSDPISAAGTYVMFGSFGFRNGIIISTPGNNAAIPAVYACDASTGVENNSDDGQSIVANNLSWGDLTAYLDWAALRPMTELEYEKVCRGSMPRVAGEYPWGTTDLTQVYSTLGGLINDYMSNETYTPVANGMCTYGVGSANPAYGPIRVGAFASGTSGRSSAGAAYYGAMEMGGNVWEHVVNTTAAGVTFNGTNGDGTIAANGDANQSTWPSPTTAAGTGFRGGSYIDVAGRVRTSDRASVTTVDASRYPTFGGRGVR</sequence>
<name>A0A2S0RC08_9FLAO</name>
<organism evidence="3 4">
    <name type="scientific">Flavobacterium magnum</name>
    <dbReference type="NCBI Taxonomy" id="2162713"/>
    <lineage>
        <taxon>Bacteria</taxon>
        <taxon>Pseudomonadati</taxon>
        <taxon>Bacteroidota</taxon>
        <taxon>Flavobacteriia</taxon>
        <taxon>Flavobacteriales</taxon>
        <taxon>Flavobacteriaceae</taxon>
        <taxon>Flavobacterium</taxon>
    </lineage>
</organism>
<dbReference type="PANTHER" id="PTHR23150:SF19">
    <property type="entry name" value="FORMYLGLYCINE-GENERATING ENZYME"/>
    <property type="match status" value="1"/>
</dbReference>
<dbReference type="Pfam" id="PF03781">
    <property type="entry name" value="FGE-sulfatase"/>
    <property type="match status" value="1"/>
</dbReference>
<feature type="signal peptide" evidence="1">
    <location>
        <begin position="1"/>
        <end position="25"/>
    </location>
</feature>
<dbReference type="SUPFAM" id="SSF56436">
    <property type="entry name" value="C-type lectin-like"/>
    <property type="match status" value="1"/>
</dbReference>
<dbReference type="EMBL" id="CP028811">
    <property type="protein sequence ID" value="AWA28758.1"/>
    <property type="molecule type" value="Genomic_DNA"/>
</dbReference>
<accession>A0A2S0RC08</accession>
<dbReference type="InterPro" id="IPR042095">
    <property type="entry name" value="SUMF_sf"/>
</dbReference>
<evidence type="ECO:0000313" key="4">
    <source>
        <dbReference type="Proteomes" id="UP000244193"/>
    </source>
</evidence>
<evidence type="ECO:0000256" key="1">
    <source>
        <dbReference type="SAM" id="SignalP"/>
    </source>
</evidence>
<dbReference type="InterPro" id="IPR005532">
    <property type="entry name" value="SUMF_dom"/>
</dbReference>
<dbReference type="AlphaFoldDB" id="A0A2S0RC08"/>
<protein>
    <recommendedName>
        <fullName evidence="2">Sulfatase-modifying factor enzyme-like domain-containing protein</fullName>
    </recommendedName>
</protein>
<dbReference type="GO" id="GO:0120147">
    <property type="term" value="F:formylglycine-generating oxidase activity"/>
    <property type="evidence" value="ECO:0007669"/>
    <property type="project" value="TreeGrafter"/>
</dbReference>
<dbReference type="Gene3D" id="3.90.1580.10">
    <property type="entry name" value="paralog of FGE (formylglycine-generating enzyme)"/>
    <property type="match status" value="1"/>
</dbReference>
<dbReference type="RefSeq" id="WP_108369345.1">
    <property type="nucleotide sequence ID" value="NZ_CP028811.1"/>
</dbReference>
<evidence type="ECO:0000259" key="2">
    <source>
        <dbReference type="Pfam" id="PF03781"/>
    </source>
</evidence>
<reference evidence="3 4" key="1">
    <citation type="submission" date="2018-04" db="EMBL/GenBank/DDBJ databases">
        <title>Genome sequencing of Flavobacterium sp. HYN0048.</title>
        <authorList>
            <person name="Yi H."/>
            <person name="Baek C."/>
        </authorList>
    </citation>
    <scope>NUCLEOTIDE SEQUENCE [LARGE SCALE GENOMIC DNA]</scope>
    <source>
        <strain evidence="3 4">HYN0048</strain>
    </source>
</reference>
<dbReference type="InterPro" id="IPR016187">
    <property type="entry name" value="CTDL_fold"/>
</dbReference>
<dbReference type="KEGG" id="fmg:HYN48_00885"/>
<gene>
    <name evidence="3" type="ORF">HYN48_00885</name>
</gene>